<keyword evidence="6 10" id="KW-0274">FAD</keyword>
<dbReference type="PANTHER" id="PTHR30040">
    <property type="entry name" value="THIAMINE BIOSYNTHESIS LIPOPROTEIN APBE"/>
    <property type="match status" value="1"/>
</dbReference>
<evidence type="ECO:0000256" key="5">
    <source>
        <dbReference type="ARBA" id="ARBA00022723"/>
    </source>
</evidence>
<dbReference type="InterPro" id="IPR003374">
    <property type="entry name" value="ApbE-like_sf"/>
</dbReference>
<reference evidence="12 13" key="1">
    <citation type="submission" date="2019-01" db="EMBL/GenBank/DDBJ databases">
        <title>Sinorhodobacter populi sp. nov. isolated from the symptomatic bark tissue of Populus euramericana canker.</title>
        <authorList>
            <person name="Xu G."/>
        </authorList>
    </citation>
    <scope>NUCLEOTIDE SEQUENCE [LARGE SCALE GENOMIC DNA]</scope>
    <source>
        <strain evidence="12 13">2D-5</strain>
    </source>
</reference>
<gene>
    <name evidence="12" type="ORF">D2T33_12220</name>
</gene>
<sequence length="334" mass="34864">MRCWPIAALTGRTSTMMTSGSRPTRRLVLAGLAGVGLMPGAALAGDRLRLSGRAFGTDWHVVTPGLADPRAMARRIAAALAQVDRAMSPFRPDSEITRFNTLMPAMQVSPDFARVAKAALATAQASGGAFDPTVGPAVHRYGFGPITGPERADWRRIACAGDRLTREGAVTLDLCGIAKGYAADRIAGLLRAETGDFLIEIGGEIRAEGLASDGGWPIGIADPLTGGVHDRIRLRRGAVATSGDAVNRIDMGGRRYSHTIDPATRAPVRGDIASVSVIAETAMRADALATALWVMGEERGLDFAQAQGVGVLYLIRSAGGLRAASNAAFAAHLA</sequence>
<proteinExistence type="inferred from homology"/>
<feature type="binding site" evidence="11">
    <location>
        <position position="286"/>
    </location>
    <ligand>
        <name>Mg(2+)</name>
        <dbReference type="ChEBI" id="CHEBI:18420"/>
    </ligand>
</feature>
<comment type="caution">
    <text evidence="12">The sequence shown here is derived from an EMBL/GenBank/DDBJ whole genome shotgun (WGS) entry which is preliminary data.</text>
</comment>
<dbReference type="PIRSF" id="PIRSF006268">
    <property type="entry name" value="ApbE"/>
    <property type="match status" value="1"/>
</dbReference>
<dbReference type="SUPFAM" id="SSF143631">
    <property type="entry name" value="ApbE-like"/>
    <property type="match status" value="1"/>
</dbReference>
<feature type="binding site" evidence="11">
    <location>
        <position position="290"/>
    </location>
    <ligand>
        <name>Mg(2+)</name>
        <dbReference type="ChEBI" id="CHEBI:18420"/>
    </ligand>
</feature>
<dbReference type="EMBL" id="SAUW01000011">
    <property type="protein sequence ID" value="RWR11086.1"/>
    <property type="molecule type" value="Genomic_DNA"/>
</dbReference>
<accession>A0A443ITQ2</accession>
<evidence type="ECO:0000256" key="8">
    <source>
        <dbReference type="ARBA" id="ARBA00031306"/>
    </source>
</evidence>
<dbReference type="PANTHER" id="PTHR30040:SF2">
    <property type="entry name" value="FAD:PROTEIN FMN TRANSFERASE"/>
    <property type="match status" value="1"/>
</dbReference>
<protein>
    <recommendedName>
        <fullName evidence="2 10">FAD:protein FMN transferase</fullName>
        <ecNumber evidence="1 10">2.7.1.180</ecNumber>
    </recommendedName>
    <alternativeName>
        <fullName evidence="8 10">Flavin transferase</fullName>
    </alternativeName>
</protein>
<keyword evidence="13" id="KW-1185">Reference proteome</keyword>
<keyword evidence="4 10" id="KW-0808">Transferase</keyword>
<dbReference type="InterPro" id="IPR024932">
    <property type="entry name" value="ApbE"/>
</dbReference>
<evidence type="ECO:0000256" key="1">
    <source>
        <dbReference type="ARBA" id="ARBA00011955"/>
    </source>
</evidence>
<dbReference type="Gene3D" id="3.10.520.10">
    <property type="entry name" value="ApbE-like domains"/>
    <property type="match status" value="1"/>
</dbReference>
<name>A0A443ITQ2_9RHOB</name>
<dbReference type="GO" id="GO:0016740">
    <property type="term" value="F:transferase activity"/>
    <property type="evidence" value="ECO:0007669"/>
    <property type="project" value="UniProtKB-UniRule"/>
</dbReference>
<comment type="cofactor">
    <cofactor evidence="11">
        <name>Mg(2+)</name>
        <dbReference type="ChEBI" id="CHEBI:18420"/>
    </cofactor>
    <cofactor evidence="11">
        <name>Mn(2+)</name>
        <dbReference type="ChEBI" id="CHEBI:29035"/>
    </cofactor>
    <text evidence="11">Magnesium. Can also use manganese.</text>
</comment>
<evidence type="ECO:0000313" key="12">
    <source>
        <dbReference type="EMBL" id="RWR11086.1"/>
    </source>
</evidence>
<evidence type="ECO:0000256" key="10">
    <source>
        <dbReference type="PIRNR" id="PIRNR006268"/>
    </source>
</evidence>
<comment type="similarity">
    <text evidence="10">Belongs to the ApbE family.</text>
</comment>
<evidence type="ECO:0000256" key="4">
    <source>
        <dbReference type="ARBA" id="ARBA00022679"/>
    </source>
</evidence>
<evidence type="ECO:0000256" key="3">
    <source>
        <dbReference type="ARBA" id="ARBA00022630"/>
    </source>
</evidence>
<keyword evidence="5 10" id="KW-0479">Metal-binding</keyword>
<dbReference type="GO" id="GO:0046872">
    <property type="term" value="F:metal ion binding"/>
    <property type="evidence" value="ECO:0007669"/>
    <property type="project" value="UniProtKB-UniRule"/>
</dbReference>
<organism evidence="12 13">
    <name type="scientific">Paenirhodobacter populi</name>
    <dbReference type="NCBI Taxonomy" id="2306993"/>
    <lineage>
        <taxon>Bacteria</taxon>
        <taxon>Pseudomonadati</taxon>
        <taxon>Pseudomonadota</taxon>
        <taxon>Alphaproteobacteria</taxon>
        <taxon>Rhodobacterales</taxon>
        <taxon>Rhodobacter group</taxon>
        <taxon>Paenirhodobacter</taxon>
    </lineage>
</organism>
<evidence type="ECO:0000313" key="13">
    <source>
        <dbReference type="Proteomes" id="UP000285710"/>
    </source>
</evidence>
<comment type="catalytic activity">
    <reaction evidence="9 10">
        <text>L-threonyl-[protein] + FAD = FMN-L-threonyl-[protein] + AMP + H(+)</text>
        <dbReference type="Rhea" id="RHEA:36847"/>
        <dbReference type="Rhea" id="RHEA-COMP:11060"/>
        <dbReference type="Rhea" id="RHEA-COMP:11061"/>
        <dbReference type="ChEBI" id="CHEBI:15378"/>
        <dbReference type="ChEBI" id="CHEBI:30013"/>
        <dbReference type="ChEBI" id="CHEBI:57692"/>
        <dbReference type="ChEBI" id="CHEBI:74257"/>
        <dbReference type="ChEBI" id="CHEBI:456215"/>
        <dbReference type="EC" id="2.7.1.180"/>
    </reaction>
</comment>
<dbReference type="Proteomes" id="UP000285710">
    <property type="component" value="Unassembled WGS sequence"/>
</dbReference>
<feature type="binding site" evidence="11">
    <location>
        <position position="176"/>
    </location>
    <ligand>
        <name>Mg(2+)</name>
        <dbReference type="ChEBI" id="CHEBI:18420"/>
    </ligand>
</feature>
<keyword evidence="3 10" id="KW-0285">Flavoprotein</keyword>
<evidence type="ECO:0000256" key="9">
    <source>
        <dbReference type="ARBA" id="ARBA00048540"/>
    </source>
</evidence>
<evidence type="ECO:0000256" key="2">
    <source>
        <dbReference type="ARBA" id="ARBA00016337"/>
    </source>
</evidence>
<evidence type="ECO:0000256" key="11">
    <source>
        <dbReference type="PIRSR" id="PIRSR006268-2"/>
    </source>
</evidence>
<dbReference type="EC" id="2.7.1.180" evidence="1 10"/>
<evidence type="ECO:0000256" key="6">
    <source>
        <dbReference type="ARBA" id="ARBA00022827"/>
    </source>
</evidence>
<keyword evidence="7 10" id="KW-0460">Magnesium</keyword>
<evidence type="ECO:0000256" key="7">
    <source>
        <dbReference type="ARBA" id="ARBA00022842"/>
    </source>
</evidence>
<dbReference type="AlphaFoldDB" id="A0A443ITQ2"/>
<dbReference type="Pfam" id="PF02424">
    <property type="entry name" value="ApbE"/>
    <property type="match status" value="1"/>
</dbReference>
<reference evidence="12 13" key="2">
    <citation type="submission" date="2019-01" db="EMBL/GenBank/DDBJ databases">
        <authorList>
            <person name="Li Y."/>
        </authorList>
    </citation>
    <scope>NUCLEOTIDE SEQUENCE [LARGE SCALE GENOMIC DNA]</scope>
    <source>
        <strain evidence="12 13">2D-5</strain>
    </source>
</reference>